<dbReference type="SMART" id="SM00202">
    <property type="entry name" value="SR"/>
    <property type="match status" value="17"/>
</dbReference>
<dbReference type="PRINTS" id="PR00258">
    <property type="entry name" value="SPERACTRCPTR"/>
</dbReference>
<accession>A0A226MDD5</accession>
<feature type="disulfide bond" evidence="13">
    <location>
        <begin position="604"/>
        <end position="614"/>
    </location>
</feature>
<dbReference type="FunFam" id="3.10.250.10:FF:000009">
    <property type="entry name" value="WC1"/>
    <property type="match status" value="2"/>
</dbReference>
<feature type="domain" description="SRCR" evidence="15">
    <location>
        <begin position="1064"/>
        <end position="1164"/>
    </location>
</feature>
<dbReference type="GO" id="GO:0016020">
    <property type="term" value="C:membrane"/>
    <property type="evidence" value="ECO:0007669"/>
    <property type="project" value="UniProtKB-SubCell"/>
</dbReference>
<feature type="domain" description="SRCR" evidence="15">
    <location>
        <begin position="425"/>
        <end position="525"/>
    </location>
</feature>
<feature type="disulfide bond" evidence="13">
    <location>
        <begin position="23"/>
        <end position="84"/>
    </location>
</feature>
<organism evidence="16 17">
    <name type="scientific">Callipepla squamata</name>
    <name type="common">Scaled quail</name>
    <dbReference type="NCBI Taxonomy" id="9009"/>
    <lineage>
        <taxon>Eukaryota</taxon>
        <taxon>Metazoa</taxon>
        <taxon>Chordata</taxon>
        <taxon>Craniata</taxon>
        <taxon>Vertebrata</taxon>
        <taxon>Euteleostomi</taxon>
        <taxon>Archelosauria</taxon>
        <taxon>Archosauria</taxon>
        <taxon>Dinosauria</taxon>
        <taxon>Saurischia</taxon>
        <taxon>Theropoda</taxon>
        <taxon>Coelurosauria</taxon>
        <taxon>Aves</taxon>
        <taxon>Neognathae</taxon>
        <taxon>Galloanserae</taxon>
        <taxon>Galliformes</taxon>
        <taxon>Odontophoridae</taxon>
        <taxon>Callipepla</taxon>
    </lineage>
</organism>
<feature type="disulfide bond" evidence="13">
    <location>
        <begin position="54"/>
        <end position="64"/>
    </location>
</feature>
<reference evidence="16 17" key="1">
    <citation type="submission" date="2016-07" db="EMBL/GenBank/DDBJ databases">
        <title>Disparate Historic Effective Population Sizes Predicted by Modern Levels of Genome Diversity for the Scaled Quail (Callipepla squamata) and the Northern Bobwhite (Colinus virginianus): Inferences from First and Second Generation Draft Genome Assemblies for Sympatric New World Quail.</title>
        <authorList>
            <person name="Oldeschulte D.L."/>
            <person name="Halley Y.A."/>
            <person name="Bhattarai E.K."/>
            <person name="Brashear W.A."/>
            <person name="Hill J."/>
            <person name="Metz R.P."/>
            <person name="Johnson C.D."/>
            <person name="Rollins D."/>
            <person name="Peterson M.J."/>
            <person name="Bickhart D.M."/>
            <person name="Decker J.E."/>
            <person name="Seabury C.M."/>
        </authorList>
    </citation>
    <scope>NUCLEOTIDE SEQUENCE [LARGE SCALE GENOMIC DNA]</scope>
    <source>
        <strain evidence="16 17">Texas</strain>
        <tissue evidence="16">Leg muscle</tissue>
    </source>
</reference>
<feature type="domain" description="SRCR" evidence="15">
    <location>
        <begin position="1744"/>
        <end position="1844"/>
    </location>
</feature>
<evidence type="ECO:0000256" key="9">
    <source>
        <dbReference type="ARBA" id="ARBA00023180"/>
    </source>
</evidence>
<feature type="disulfide bond" evidence="13">
    <location>
        <begin position="340"/>
        <end position="404"/>
    </location>
</feature>
<evidence type="ECO:0000256" key="14">
    <source>
        <dbReference type="SAM" id="Phobius"/>
    </source>
</evidence>
<dbReference type="FunFam" id="3.10.250.10:FF:000007">
    <property type="entry name" value="Soluble scavenger receptor cysteine-rich domain-containing protein SSC5D"/>
    <property type="match status" value="5"/>
</dbReference>
<feature type="disulfide bond" evidence="13">
    <location>
        <begin position="1020"/>
        <end position="1030"/>
    </location>
</feature>
<feature type="domain" description="SRCR" evidence="15">
    <location>
        <begin position="841"/>
        <end position="941"/>
    </location>
</feature>
<keyword evidence="9" id="KW-0325">Glycoprotein</keyword>
<comment type="caution">
    <text evidence="16">The sequence shown here is derived from an EMBL/GenBank/DDBJ whole genome shotgun (WGS) entry which is preliminary data.</text>
</comment>
<keyword evidence="4" id="KW-0677">Repeat</keyword>
<dbReference type="STRING" id="9009.A0A226MDD5"/>
<dbReference type="Gene3D" id="3.10.250.10">
    <property type="entry name" value="SRCR-like domain"/>
    <property type="match status" value="17"/>
</dbReference>
<feature type="disulfide bond" evidence="13">
    <location>
        <begin position="450"/>
        <end position="514"/>
    </location>
</feature>
<dbReference type="Pfam" id="PF00530">
    <property type="entry name" value="SRCR"/>
    <property type="match status" value="17"/>
</dbReference>
<comment type="caution">
    <text evidence="13">Lacks conserved residue(s) required for the propagation of feature annotation.</text>
</comment>
<feature type="domain" description="SRCR" evidence="15">
    <location>
        <begin position="749"/>
        <end position="815"/>
    </location>
</feature>
<feature type="disulfide bond" evidence="13">
    <location>
        <begin position="1662"/>
        <end position="1726"/>
    </location>
</feature>
<feature type="disulfide bond" evidence="13">
    <location>
        <begin position="240"/>
        <end position="301"/>
    </location>
</feature>
<feature type="domain" description="SRCR" evidence="15">
    <location>
        <begin position="639"/>
        <end position="739"/>
    </location>
</feature>
<feature type="disulfide bond" evidence="13">
    <location>
        <begin position="1477"/>
        <end position="1487"/>
    </location>
</feature>
<feature type="domain" description="SRCR" evidence="15">
    <location>
        <begin position="1"/>
        <end position="85"/>
    </location>
</feature>
<feature type="disulfide bond" evidence="13">
    <location>
        <begin position="133"/>
        <end position="194"/>
    </location>
</feature>
<sequence length="1924" mass="205477">MYYHEWGTVCDDDWSFTNVQVVCRQLGCGAAVSAHSSAHFGQGSGPIWLDDVQCIGTESALSQCQARPLGLNNCDHGEDAGVVCADESTSRRHLVRLMNGSNNCIGRVEVFHDQKWGTVCDDTWDLQDAAVVCRELGCGMAMSAPGSARFGQGSDPIWLDNVHCVGTESSLAECTLNNWGEHNCGHSEDAGVLCTGTNPLQLRVKDGPSPCAGRVEVLYNATWYGICDSSWTLLEARVVCKQLGCGPAESAPIGAQFGQGHDLTLLEGLSCHGTESLFLECQQRNMGPGQCRGGTAAGVVCTEMKGAVSPNSVELRLVSDHGRCAGRVEVLHNGTWGTVCGDNWDARDGQVVCRQLSCGTLLSVSQGARHGEGTGPIWLDDVNCTGTEAALSECQASPWGQHNCVHLEDASVECSESHISKIGRLQLLDGPSRCAGRVEVLHDQRWGTICDDGWDLADANVVCRQLGCGTAVLATKAAHYGRGQDTIWLDEVNCTGTEESIFDCKASAWGDNNCYHGEDAGVLCSDSGVPTSVELRLVNGSTRCNGRVEVFHNDTWAALGDSGWGMAEAQVVCRQLGCGEALSAPVGSHFGQGSGLVWPGNVNCTGSESFLFSCKTGLWSNSTYPWTSAGVVCAEGDQIRLVNYGNRCAGRVEILHNKFWGTVCDNGWDLLDANVVCRQLNCGSALSAPGQAQFGQGTGTVWLDRVNCTGFEYSLSACSAKPWRITTCDHGSDAGVVCSGSIIPEPAHLRLVNGSHRCAGQVQVFHEEMWGAVCDHGWDKKDAEVVCRQLGCGTAQSASGVAQLDAASLHVWLDNRLDGCTVFDCIASLLAGSVVSSFAPVRLVGGPGHCAGRVEVFHDEQWGTVCDDSWEFQDAAVVCRQLDCGVVISAPLRSYFGPGQGPMWLDDVNCMGTEAALSECKFKGWGVHNCNHHEAASVVCSGSGISDLGNLRLVNGSDKCSGRLEVFHEQRWGTVCADGWDVAEAYVVCRQLGCGAARSAASSSQFGEGPGLTWVDAVECTGMERALFECKVKLWGAQSCKSKGYASVVCSGAVDIDLRSPEALRLVNGPHHCSGRLEVFHGQQWRTVCHDDWDLNHASVVCRQLGCGSAVSVLRMPSLGPESSSIWLEGVRCLGTEATLAECPVKPTRLHECSQVGDAGVVCSGSGNSTISKLRLMNGLRNLSSVDVRLVNGPSRCAGRVEVLHNGLWGTVCDDGWDLNDAKVVCRQLGCGTVVSAPGRARFGPGTGYIWLDDVSCTGTEDALPHCQARPWGQNNCNHREDAGVVCLVADTSETSSLRLVSGPSRCAGRVEVLHDGQWGTVCDDGWNLQAATVVCRQLNCGRAESAPSGARFGQGIGLIWLDDVNCAGTEDDLRQCRARPWGLNNCNHREDAGVVCSDSQLEITTEVRLVNGPHRCAGRLEVFQNERWGTVCGNGWDMNDAIVVCRQLGCGIALSAPVQAHFGQGSDPIWMNRVSCIGTESSILECLSSPWGIQLCTHLDDAGVECSGRNITQEATEIRLVNGPSRCAGRVEVLHDGQWGTVCDDGWNLQAATVVCRQLGCGRAESALRGARFGQGVGQIWLDDVNCAGNEDGLHQCQVRPWGLNNCNHREDAGVVCSENSTSPLAEDSNATEVQIRLVDGPHRCAGTVEVFHNGQWGTVCDDNWNLKSAKVVCRQLGCGTAVSAPGKSYFGRGSDPIWLDDVECSGTEASISQCRLNNWGSHNCNHEEDASVVCSGTNPLQLRLRDSSSPCAGRVEVLYNATWYSICEKGWSSLEAEVVCRQLGCGPSQAESAGARLSQGHNYIFLEGLQCRGAESLLLECQQKKMSLGLCQHDVAARVVCTQPKGSPSSCSTLVALLTLMVMVSGVLLWLYLKSGCTEAAQAAGKLSSRSHKRANMRSGPTGGLQDIQVAQKPEIPFPVNY</sequence>
<feature type="disulfide bond" evidence="13">
    <location>
        <begin position="1675"/>
        <end position="1736"/>
    </location>
</feature>
<keyword evidence="3" id="KW-0732">Signal</keyword>
<feature type="disulfide bond" evidence="13">
    <location>
        <begin position="1588"/>
        <end position="1598"/>
    </location>
</feature>
<evidence type="ECO:0000256" key="12">
    <source>
        <dbReference type="ARBA" id="ARBA00069168"/>
    </source>
</evidence>
<feature type="domain" description="SRCR" evidence="15">
    <location>
        <begin position="202"/>
        <end position="302"/>
    </location>
</feature>
<feature type="domain" description="SRCR" evidence="15">
    <location>
        <begin position="95"/>
        <end position="195"/>
    </location>
</feature>
<comment type="function">
    <text evidence="10">Binds to extracellular matrix proteins. Binds to pathogen-associated molecular patterns (PAMPs) present on the cell walls of Gram-positive and Gram-negative bacteria and fungi, behaving as a pattern recognition receptor (PRR). Induces bacterial and fungal aggregation and subsequent inhibition of PAMP-induced cytokine release. Does not possess intrinsic bactericidal activity. May play a role in the innate defense and homeostasis of certain epithelial surfaces.</text>
</comment>
<feature type="disulfide bond" evidence="13">
    <location>
        <begin position="1226"/>
        <end position="1287"/>
    </location>
</feature>
<feature type="disulfide bond" evidence="13">
    <location>
        <begin position="1544"/>
        <end position="1608"/>
    </location>
</feature>
<feature type="disulfide bond" evidence="13">
    <location>
        <begin position="120"/>
        <end position="184"/>
    </location>
</feature>
<feature type="disulfide bond" evidence="13">
    <location>
        <begin position="1446"/>
        <end position="1507"/>
    </location>
</feature>
<evidence type="ECO:0000256" key="10">
    <source>
        <dbReference type="ARBA" id="ARBA00058074"/>
    </source>
</evidence>
<keyword evidence="5 14" id="KW-1133">Transmembrane helix</keyword>
<dbReference type="PANTHER" id="PTHR19331:SF487">
    <property type="entry name" value="SOLUBLE SCAVENGER RECEPTOR CYSTEINE-RICH DOMAIN-CONTAINING PROTEIN SSC5D"/>
    <property type="match status" value="1"/>
</dbReference>
<evidence type="ECO:0000256" key="7">
    <source>
        <dbReference type="ARBA" id="ARBA00023157"/>
    </source>
</evidence>
<feature type="domain" description="SRCR" evidence="15">
    <location>
        <begin position="951"/>
        <end position="1051"/>
    </location>
</feature>
<feature type="disulfide bond" evidence="13">
    <location>
        <begin position="164"/>
        <end position="174"/>
    </location>
</feature>
<evidence type="ECO:0000259" key="15">
    <source>
        <dbReference type="PROSITE" id="PS50287"/>
    </source>
</evidence>
<dbReference type="Proteomes" id="UP000198323">
    <property type="component" value="Unassembled WGS sequence"/>
</dbReference>
<feature type="disulfide bond" evidence="13">
    <location>
        <begin position="10"/>
        <end position="74"/>
    </location>
</feature>
<dbReference type="FunFam" id="3.10.250.10:FF:000016">
    <property type="entry name" value="Scavenger receptor cysteine-rich protein type 12"/>
    <property type="match status" value="1"/>
</dbReference>
<evidence type="ECO:0000256" key="6">
    <source>
        <dbReference type="ARBA" id="ARBA00023136"/>
    </source>
</evidence>
<feature type="disulfide bond" evidence="13">
    <location>
        <begin position="1706"/>
        <end position="1716"/>
    </location>
</feature>
<feature type="disulfide bond" evidence="13">
    <location>
        <begin position="463"/>
        <end position="524"/>
    </location>
</feature>
<feature type="domain" description="SRCR" evidence="15">
    <location>
        <begin position="535"/>
        <end position="634"/>
    </location>
</feature>
<feature type="disulfide bond" evidence="13">
    <location>
        <begin position="910"/>
        <end position="920"/>
    </location>
</feature>
<dbReference type="FunFam" id="3.10.250.10:FF:000006">
    <property type="entry name" value="neurotrypsin isoform X2"/>
    <property type="match status" value="2"/>
</dbReference>
<feature type="disulfide bond" evidence="13">
    <location>
        <begin position="866"/>
        <end position="930"/>
    </location>
</feature>
<evidence type="ECO:0000313" key="16">
    <source>
        <dbReference type="EMBL" id="OXB53295.1"/>
    </source>
</evidence>
<feature type="domain" description="SRCR" evidence="15">
    <location>
        <begin position="1637"/>
        <end position="1737"/>
    </location>
</feature>
<dbReference type="FunFam" id="3.10.250.10:FF:000002">
    <property type="entry name" value="Scavenger receptor cysteine-rich type 1 protein M130"/>
    <property type="match status" value="4"/>
</dbReference>
<evidence type="ECO:0000256" key="13">
    <source>
        <dbReference type="PROSITE-ProRule" id="PRU00196"/>
    </source>
</evidence>
<comment type="subunit">
    <text evidence="11">Interacts with LGALS1 and laminin.</text>
</comment>
<dbReference type="OrthoDB" id="536948at2759"/>
<evidence type="ECO:0000256" key="8">
    <source>
        <dbReference type="ARBA" id="ARBA00023170"/>
    </source>
</evidence>
<dbReference type="PROSITE" id="PS50287">
    <property type="entry name" value="SRCR_2"/>
    <property type="match status" value="17"/>
</dbReference>
<feature type="disulfide bond" evidence="13">
    <location>
        <begin position="1257"/>
        <end position="1267"/>
    </location>
</feature>
<name>A0A226MDD5_CALSU</name>
<feature type="disulfide bond" evidence="13">
    <location>
        <begin position="879"/>
        <end position="940"/>
    </location>
</feature>
<feature type="disulfide bond" evidence="13">
    <location>
        <begin position="1213"/>
        <end position="1277"/>
    </location>
</feature>
<evidence type="ECO:0000256" key="4">
    <source>
        <dbReference type="ARBA" id="ARBA00022737"/>
    </source>
</evidence>
<gene>
    <name evidence="16" type="ORF">ASZ78_011432</name>
</gene>
<evidence type="ECO:0000256" key="1">
    <source>
        <dbReference type="ARBA" id="ARBA00004167"/>
    </source>
</evidence>
<feature type="domain" description="SRCR" evidence="15">
    <location>
        <begin position="1188"/>
        <end position="1288"/>
    </location>
</feature>
<keyword evidence="6 14" id="KW-0472">Membrane</keyword>
<feature type="disulfide bond" evidence="13">
    <location>
        <begin position="1336"/>
        <end position="1397"/>
    </location>
</feature>
<feature type="disulfide bond" evidence="13">
    <location>
        <begin position="976"/>
        <end position="1040"/>
    </location>
</feature>
<feature type="disulfide bond" evidence="13">
    <location>
        <begin position="1813"/>
        <end position="1823"/>
    </location>
</feature>
<feature type="disulfide bond" evidence="13">
    <location>
        <begin position="1102"/>
        <end position="1163"/>
    </location>
</feature>
<feature type="transmembrane region" description="Helical" evidence="14">
    <location>
        <begin position="1856"/>
        <end position="1875"/>
    </location>
</feature>
<evidence type="ECO:0000256" key="3">
    <source>
        <dbReference type="ARBA" id="ARBA00022729"/>
    </source>
</evidence>
<comment type="subcellular location">
    <subcellularLocation>
        <location evidence="1">Membrane</location>
        <topology evidence="1">Single-pass membrane protein</topology>
    </subcellularLocation>
</comment>
<feature type="disulfide bond" evidence="13">
    <location>
        <begin position="1367"/>
        <end position="1377"/>
    </location>
</feature>
<evidence type="ECO:0000256" key="11">
    <source>
        <dbReference type="ARBA" id="ARBA00064153"/>
    </source>
</evidence>
<feature type="disulfide bond" evidence="13">
    <location>
        <begin position="1133"/>
        <end position="1143"/>
    </location>
</feature>
<feature type="disulfide bond" evidence="13">
    <location>
        <begin position="494"/>
        <end position="504"/>
    </location>
</feature>
<feature type="disulfide bond" evidence="13">
    <location>
        <begin position="1089"/>
        <end position="1153"/>
    </location>
</feature>
<evidence type="ECO:0000313" key="17">
    <source>
        <dbReference type="Proteomes" id="UP000198323"/>
    </source>
</evidence>
<feature type="domain" description="SRCR" evidence="15">
    <location>
        <begin position="1408"/>
        <end position="1508"/>
    </location>
</feature>
<feature type="disulfide bond" evidence="13">
    <location>
        <begin position="708"/>
        <end position="718"/>
    </location>
</feature>
<feature type="disulfide bond" evidence="13">
    <location>
        <begin position="1782"/>
        <end position="1843"/>
    </location>
</feature>
<feature type="domain" description="SRCR" evidence="15">
    <location>
        <begin position="315"/>
        <end position="415"/>
    </location>
</feature>
<dbReference type="InterPro" id="IPR036772">
    <property type="entry name" value="SRCR-like_dom_sf"/>
</dbReference>
<feature type="disulfide bond" evidence="13">
    <location>
        <begin position="1433"/>
        <end position="1497"/>
    </location>
</feature>
<feature type="disulfide bond" evidence="13">
    <location>
        <begin position="989"/>
        <end position="1050"/>
    </location>
</feature>
<feature type="disulfide bond" evidence="13">
    <location>
        <begin position="227"/>
        <end position="291"/>
    </location>
</feature>
<feature type="disulfide bond" evidence="13">
    <location>
        <begin position="1557"/>
        <end position="1618"/>
    </location>
</feature>
<feature type="disulfide bond" evidence="13">
    <location>
        <begin position="1323"/>
        <end position="1387"/>
    </location>
</feature>
<proteinExistence type="predicted"/>
<dbReference type="InterPro" id="IPR001190">
    <property type="entry name" value="SRCR"/>
</dbReference>
<feature type="domain" description="SRCR" evidence="15">
    <location>
        <begin position="1298"/>
        <end position="1398"/>
    </location>
</feature>
<feature type="disulfide bond" evidence="13">
    <location>
        <begin position="271"/>
        <end position="281"/>
    </location>
</feature>
<dbReference type="FunFam" id="3.10.250.10:FF:000001">
    <property type="entry name" value="Lysyl oxidase 4 isoform X1"/>
    <property type="match status" value="3"/>
</dbReference>
<feature type="disulfide bond" evidence="13">
    <location>
        <begin position="1769"/>
        <end position="1833"/>
    </location>
</feature>
<feature type="domain" description="SRCR" evidence="15">
    <location>
        <begin position="1519"/>
        <end position="1619"/>
    </location>
</feature>
<keyword evidence="2 14" id="KW-0812">Transmembrane</keyword>
<protein>
    <recommendedName>
        <fullName evidence="12">Soluble scavenger receptor cysteine-rich domain-containing protein SSC5D</fullName>
    </recommendedName>
</protein>
<feature type="disulfide bond" evidence="13">
    <location>
        <begin position="384"/>
        <end position="394"/>
    </location>
</feature>
<feature type="disulfide bond" evidence="13">
    <location>
        <begin position="664"/>
        <end position="728"/>
    </location>
</feature>
<dbReference type="SUPFAM" id="SSF56487">
    <property type="entry name" value="SRCR-like"/>
    <property type="match status" value="17"/>
</dbReference>
<feature type="disulfide bond" evidence="13">
    <location>
        <begin position="353"/>
        <end position="414"/>
    </location>
</feature>
<evidence type="ECO:0000256" key="2">
    <source>
        <dbReference type="ARBA" id="ARBA00022692"/>
    </source>
</evidence>
<keyword evidence="17" id="KW-1185">Reference proteome</keyword>
<dbReference type="EMBL" id="MCFN01001282">
    <property type="protein sequence ID" value="OXB53295.1"/>
    <property type="molecule type" value="Genomic_DNA"/>
</dbReference>
<evidence type="ECO:0000256" key="5">
    <source>
        <dbReference type="ARBA" id="ARBA00022989"/>
    </source>
</evidence>
<dbReference type="PROSITE" id="PS00420">
    <property type="entry name" value="SRCR_1"/>
    <property type="match status" value="8"/>
</dbReference>
<dbReference type="PANTHER" id="PTHR19331">
    <property type="entry name" value="SCAVENGER RECEPTOR DOMAIN-CONTAINING"/>
    <property type="match status" value="1"/>
</dbReference>
<keyword evidence="7 13" id="KW-1015">Disulfide bond</keyword>
<keyword evidence="8" id="KW-0675">Receptor</keyword>
<feature type="disulfide bond" evidence="13">
    <location>
        <begin position="677"/>
        <end position="738"/>
    </location>
</feature>